<dbReference type="Proteomes" id="UP001230649">
    <property type="component" value="Unassembled WGS sequence"/>
</dbReference>
<protein>
    <submittedName>
        <fullName evidence="1">Uncharacterized protein</fullName>
    </submittedName>
</protein>
<reference evidence="1" key="1">
    <citation type="submission" date="2023-04" db="EMBL/GenBank/DDBJ databases">
        <title>Draft Genome sequencing of Naganishia species isolated from polar environments using Oxford Nanopore Technology.</title>
        <authorList>
            <person name="Leo P."/>
            <person name="Venkateswaran K."/>
        </authorList>
    </citation>
    <scope>NUCLEOTIDE SEQUENCE</scope>
    <source>
        <strain evidence="1">MNA-CCFEE 5262</strain>
    </source>
</reference>
<comment type="caution">
    <text evidence="1">The sequence shown here is derived from an EMBL/GenBank/DDBJ whole genome shotgun (WGS) entry which is preliminary data.</text>
</comment>
<evidence type="ECO:0000313" key="2">
    <source>
        <dbReference type="Proteomes" id="UP001230649"/>
    </source>
</evidence>
<dbReference type="EMBL" id="JASBWS010000024">
    <property type="protein sequence ID" value="KAJ9110363.1"/>
    <property type="molecule type" value="Genomic_DNA"/>
</dbReference>
<evidence type="ECO:0000313" key="1">
    <source>
        <dbReference type="EMBL" id="KAJ9110363.1"/>
    </source>
</evidence>
<organism evidence="1 2">
    <name type="scientific">Naganishia adeliensis</name>
    <dbReference type="NCBI Taxonomy" id="92952"/>
    <lineage>
        <taxon>Eukaryota</taxon>
        <taxon>Fungi</taxon>
        <taxon>Dikarya</taxon>
        <taxon>Basidiomycota</taxon>
        <taxon>Agaricomycotina</taxon>
        <taxon>Tremellomycetes</taxon>
        <taxon>Filobasidiales</taxon>
        <taxon>Filobasidiaceae</taxon>
        <taxon>Naganishia</taxon>
    </lineage>
</organism>
<name>A0ACC2WF54_9TREE</name>
<sequence length="550" mass="59178">MDLAAESAFKPGSPGATRASTPVSSTPDRKETHASSSRAAALDDSDVGSSSSSQVPGGAATLEQEVEQVVQNLSSWGGSLWGGLRKQSAFAFESVKKDFSRTVQEAQEDLKKLQTQTVELGLKDLSTELASSSSTIGKGKGKETAEPVAGETMRESDTGLPSIPLPSSQNTKDFFTKIGETLSSQGHTINATINQNLATLQKSLGESLASASANPQLQSLTRSDVNLAQFSSNIQKNLAQAGTMLNIQQAEKLAEEYFRHAGEFLKDAVKVLPPSDDDEGGIVWDGSDMYSFSTAGQNQNDAAPYDMTRSGSLEVSRSQLRKEALLRRLRADKELFLVDPAAETESASRRAAFSAFYEAEIEGKGGVEGEAFEARIREELDKDGADVEVLKTTRDALVPSQLSQQVFWTRYFFHQYAIEDEERKRQQLLQATLEPQTEDFSWDEEDESPTSAGAPSSAAKNEDLQTLTRNEAESPNSASAVETLSSPVIQSAGITDSSNTSGRVSEESYVAVKNQKSQHGSKLPVKVGTQAAPAATTSKADDDDEDSDWE</sequence>
<gene>
    <name evidence="1" type="ORF">QFC20_002960</name>
</gene>
<proteinExistence type="predicted"/>
<accession>A0ACC2WF54</accession>
<keyword evidence="2" id="KW-1185">Reference proteome</keyword>